<dbReference type="PROSITE" id="PS51782">
    <property type="entry name" value="LYSM"/>
    <property type="match status" value="1"/>
</dbReference>
<protein>
    <recommendedName>
        <fullName evidence="2">LysM domain-containing protein</fullName>
    </recommendedName>
</protein>
<feature type="compositionally biased region" description="Low complexity" evidence="1">
    <location>
        <begin position="189"/>
        <end position="213"/>
    </location>
</feature>
<evidence type="ECO:0000259" key="2">
    <source>
        <dbReference type="PROSITE" id="PS51782"/>
    </source>
</evidence>
<dbReference type="OrthoDB" id="2107166at2759"/>
<organism evidence="3 4">
    <name type="scientific">Thelephora terrestris</name>
    <dbReference type="NCBI Taxonomy" id="56493"/>
    <lineage>
        <taxon>Eukaryota</taxon>
        <taxon>Fungi</taxon>
        <taxon>Dikarya</taxon>
        <taxon>Basidiomycota</taxon>
        <taxon>Agaricomycotina</taxon>
        <taxon>Agaricomycetes</taxon>
        <taxon>Thelephorales</taxon>
        <taxon>Thelephoraceae</taxon>
        <taxon>Thelephora</taxon>
    </lineage>
</organism>
<accession>A0A9P6LCB3</accession>
<dbReference type="Proteomes" id="UP000736335">
    <property type="component" value="Unassembled WGS sequence"/>
</dbReference>
<sequence length="345" mass="37228">MIQHSRAESSESVKGHPLKRDSGGLPSSAFNDLTVTRPILNLRLSPGPVAEADKNPLEAEHEVQTGSGEKEELVLIHEVTTTDSLQGVSLKYGISMADLRKANQMWPSDSIHLRKSLNVPVNKASKLRKLNFDAPIKGQKAASPSSSTASLETTPDIRRVPASHLSFFPQGSPSDGPLLGTVVTNSQRPPISGPLNSSSSALSPNSTSSNSSSIFSTFPRAFPIGKDAIISRLSLDSGGTPPKEEQEHEMRVVGRTSSFNDIRSNVSRRRRDVGLASKTTNHMEDLALRDGKQAHSRNYDGYRIGDGERERASAAIRTSQLEPSPEMQVPVLGQKRAKGERGLGL</sequence>
<gene>
    <name evidence="3" type="ORF">BJ322DRAFT_996314</name>
</gene>
<evidence type="ECO:0000313" key="3">
    <source>
        <dbReference type="EMBL" id="KAF9793215.1"/>
    </source>
</evidence>
<dbReference type="EMBL" id="WIUZ02000001">
    <property type="protein sequence ID" value="KAF9793215.1"/>
    <property type="molecule type" value="Genomic_DNA"/>
</dbReference>
<dbReference type="InterPro" id="IPR018392">
    <property type="entry name" value="LysM"/>
</dbReference>
<feature type="compositionally biased region" description="Basic and acidic residues" evidence="1">
    <location>
        <begin position="1"/>
        <end position="22"/>
    </location>
</feature>
<dbReference type="InterPro" id="IPR036779">
    <property type="entry name" value="LysM_dom_sf"/>
</dbReference>
<dbReference type="InterPro" id="IPR045030">
    <property type="entry name" value="LYSM1-4"/>
</dbReference>
<dbReference type="SUPFAM" id="SSF54106">
    <property type="entry name" value="LysM domain"/>
    <property type="match status" value="1"/>
</dbReference>
<reference evidence="3" key="2">
    <citation type="submission" date="2020-11" db="EMBL/GenBank/DDBJ databases">
        <authorList>
            <consortium name="DOE Joint Genome Institute"/>
            <person name="Kuo A."/>
            <person name="Miyauchi S."/>
            <person name="Kiss E."/>
            <person name="Drula E."/>
            <person name="Kohler A."/>
            <person name="Sanchez-Garcia M."/>
            <person name="Andreopoulos B."/>
            <person name="Barry K.W."/>
            <person name="Bonito G."/>
            <person name="Buee M."/>
            <person name="Carver A."/>
            <person name="Chen C."/>
            <person name="Cichocki N."/>
            <person name="Clum A."/>
            <person name="Culley D."/>
            <person name="Crous P.W."/>
            <person name="Fauchery L."/>
            <person name="Girlanda M."/>
            <person name="Hayes R."/>
            <person name="Keri Z."/>
            <person name="Labutti K."/>
            <person name="Lipzen A."/>
            <person name="Lombard V."/>
            <person name="Magnuson J."/>
            <person name="Maillard F."/>
            <person name="Morin E."/>
            <person name="Murat C."/>
            <person name="Nolan M."/>
            <person name="Ohm R."/>
            <person name="Pangilinan J."/>
            <person name="Pereira M."/>
            <person name="Perotto S."/>
            <person name="Peter M."/>
            <person name="Riley R."/>
            <person name="Sitrit Y."/>
            <person name="Stielow B."/>
            <person name="Szollosi G."/>
            <person name="Zifcakova L."/>
            <person name="Stursova M."/>
            <person name="Spatafora J.W."/>
            <person name="Tedersoo L."/>
            <person name="Vaario L.-M."/>
            <person name="Yamada A."/>
            <person name="Yan M."/>
            <person name="Wang P."/>
            <person name="Xu J."/>
            <person name="Bruns T."/>
            <person name="Baldrian P."/>
            <person name="Vilgalys R."/>
            <person name="Henrissat B."/>
            <person name="Grigoriev I.V."/>
            <person name="Hibbett D."/>
            <person name="Nagy L.G."/>
            <person name="Martin F.M."/>
        </authorList>
    </citation>
    <scope>NUCLEOTIDE SEQUENCE</scope>
    <source>
        <strain evidence="3">UH-Tt-Lm1</strain>
    </source>
</reference>
<feature type="region of interest" description="Disordered" evidence="1">
    <location>
        <begin position="302"/>
        <end position="345"/>
    </location>
</feature>
<feature type="region of interest" description="Disordered" evidence="1">
    <location>
        <begin position="1"/>
        <end position="30"/>
    </location>
</feature>
<feature type="region of interest" description="Disordered" evidence="1">
    <location>
        <begin position="164"/>
        <end position="213"/>
    </location>
</feature>
<evidence type="ECO:0000256" key="1">
    <source>
        <dbReference type="SAM" id="MobiDB-lite"/>
    </source>
</evidence>
<dbReference type="PANTHER" id="PTHR20932">
    <property type="entry name" value="LYSM AND PUTATIVE PEPTIDOGLYCAN-BINDING DOMAIN-CONTAINING PROTEIN"/>
    <property type="match status" value="1"/>
</dbReference>
<dbReference type="AlphaFoldDB" id="A0A9P6LCB3"/>
<feature type="compositionally biased region" description="Basic and acidic residues" evidence="1">
    <location>
        <begin position="302"/>
        <end position="312"/>
    </location>
</feature>
<name>A0A9P6LCB3_9AGAM</name>
<dbReference type="Pfam" id="PF01476">
    <property type="entry name" value="LysM"/>
    <property type="match status" value="1"/>
</dbReference>
<dbReference type="SMART" id="SM00257">
    <property type="entry name" value="LysM"/>
    <property type="match status" value="1"/>
</dbReference>
<keyword evidence="4" id="KW-1185">Reference proteome</keyword>
<dbReference type="CDD" id="cd00118">
    <property type="entry name" value="LysM"/>
    <property type="match status" value="1"/>
</dbReference>
<evidence type="ECO:0000313" key="4">
    <source>
        <dbReference type="Proteomes" id="UP000736335"/>
    </source>
</evidence>
<dbReference type="Gene3D" id="3.10.350.10">
    <property type="entry name" value="LysM domain"/>
    <property type="match status" value="1"/>
</dbReference>
<comment type="caution">
    <text evidence="3">The sequence shown here is derived from an EMBL/GenBank/DDBJ whole genome shotgun (WGS) entry which is preliminary data.</text>
</comment>
<dbReference type="PANTHER" id="PTHR20932:SF8">
    <property type="entry name" value="LD22649P"/>
    <property type="match status" value="1"/>
</dbReference>
<reference evidence="3" key="1">
    <citation type="journal article" date="2020" name="Nat. Commun.">
        <title>Large-scale genome sequencing of mycorrhizal fungi provides insights into the early evolution of symbiotic traits.</title>
        <authorList>
            <person name="Miyauchi S."/>
            <person name="Kiss E."/>
            <person name="Kuo A."/>
            <person name="Drula E."/>
            <person name="Kohler A."/>
            <person name="Sanchez-Garcia M."/>
            <person name="Morin E."/>
            <person name="Andreopoulos B."/>
            <person name="Barry K.W."/>
            <person name="Bonito G."/>
            <person name="Buee M."/>
            <person name="Carver A."/>
            <person name="Chen C."/>
            <person name="Cichocki N."/>
            <person name="Clum A."/>
            <person name="Culley D."/>
            <person name="Crous P.W."/>
            <person name="Fauchery L."/>
            <person name="Girlanda M."/>
            <person name="Hayes R.D."/>
            <person name="Keri Z."/>
            <person name="LaButti K."/>
            <person name="Lipzen A."/>
            <person name="Lombard V."/>
            <person name="Magnuson J."/>
            <person name="Maillard F."/>
            <person name="Murat C."/>
            <person name="Nolan M."/>
            <person name="Ohm R.A."/>
            <person name="Pangilinan J."/>
            <person name="Pereira M.F."/>
            <person name="Perotto S."/>
            <person name="Peter M."/>
            <person name="Pfister S."/>
            <person name="Riley R."/>
            <person name="Sitrit Y."/>
            <person name="Stielow J.B."/>
            <person name="Szollosi G."/>
            <person name="Zifcakova L."/>
            <person name="Stursova M."/>
            <person name="Spatafora J.W."/>
            <person name="Tedersoo L."/>
            <person name="Vaario L.M."/>
            <person name="Yamada A."/>
            <person name="Yan M."/>
            <person name="Wang P."/>
            <person name="Xu J."/>
            <person name="Bruns T."/>
            <person name="Baldrian P."/>
            <person name="Vilgalys R."/>
            <person name="Dunand C."/>
            <person name="Henrissat B."/>
            <person name="Grigoriev I.V."/>
            <person name="Hibbett D."/>
            <person name="Nagy L.G."/>
            <person name="Martin F.M."/>
        </authorList>
    </citation>
    <scope>NUCLEOTIDE SEQUENCE</scope>
    <source>
        <strain evidence="3">UH-Tt-Lm1</strain>
    </source>
</reference>
<feature type="domain" description="LysM" evidence="2">
    <location>
        <begin position="75"/>
        <end position="119"/>
    </location>
</feature>
<proteinExistence type="predicted"/>